<name>N6TTH2_9HYPH</name>
<comment type="caution">
    <text evidence="3">The sequence shown here is derived from an EMBL/GenBank/DDBJ whole genome shotgun (WGS) entry which is preliminary data.</text>
</comment>
<feature type="region of interest" description="Disordered" evidence="1">
    <location>
        <begin position="394"/>
        <end position="429"/>
    </location>
</feature>
<reference evidence="3 4" key="1">
    <citation type="journal article" date="2012" name="BMC Genomics">
        <title>Genomic basis of broad host range and environmental adaptability of Rhizobium tropici CIAT 899 and Rhizobium sp. PRF 81 which are used in inoculants for common bean (Phaseolus vulgaris L.).</title>
        <authorList>
            <person name="Ormeno-Orrillo E."/>
            <person name="Menna P."/>
            <person name="Almeida L.G."/>
            <person name="Ollero F.J."/>
            <person name="Nicolas M.F."/>
            <person name="Pains Rodrigues E."/>
            <person name="Shigueyoshi Nakatani A."/>
            <person name="Silva Batista J.S."/>
            <person name="Oliveira Chueire L.M."/>
            <person name="Souza R.C."/>
            <person name="Ribeiro Vasconcelos A.T."/>
            <person name="Megias M."/>
            <person name="Hungria M."/>
            <person name="Martinez-Romero E."/>
        </authorList>
    </citation>
    <scope>NUCLEOTIDE SEQUENCE [LARGE SCALE GENOMIC DNA]</scope>
    <source>
        <strain evidence="3 4">PRF 81</strain>
        <plasmid evidence="3">pPRF81a</plasmid>
    </source>
</reference>
<dbReference type="PANTHER" id="PTHR33375:SF1">
    <property type="entry name" value="CHROMOSOME-PARTITIONING PROTEIN PARB-RELATED"/>
    <property type="match status" value="1"/>
</dbReference>
<dbReference type="SMART" id="SM00470">
    <property type="entry name" value="ParB"/>
    <property type="match status" value="1"/>
</dbReference>
<gene>
    <name evidence="3" type="ORF">RHSP_41053</name>
</gene>
<sequence>MKEERRRKNRSQTSRAVSALAQPRPDAIPARRPSQGLCPACPAGQGCSAAVVPARPFRGPGDVFEKKTEKDRQRVASATPQELEMQVMKVDPRALKDNPDRARQTKSTPQGDALLLATIQAVGIMQPPIIFPETGGGNGYIIDSGHRRVRLAIAAGIEEIDVIVVEAANDNNAMRSMIENIAREPLNSVDLWRGIERLIAFDWTEEAISVALALPIRQIRKLRLLANVLPAMLDQMAKGDMPEERFLRTIAAASVAEQKEVWKKHKPSKADPRVSWGSVANALSKTRMYAKDASFGDDLAMAYGIEWVEDLFGPANEDGRYTTNVEAYLGAQQEWMTANLPKNGVLAEVNSWGQPQLPPKAERVHGNPQKSDRAAVYLDRSGKVQTIHFRMPEPRKLKQKGAAAGNDASEADAQDIVVSKPRPDVTQTGHDMIGDYRTDALHQALGRAPIEDNTLMALLILAFVGLNVRVDSGATGAVYGTKRFARHAASLLDAEGKLSFEMDTLRIAARSMLIEVLSCRRNASNSGIVSRIAGEAIGADSFLPNMGTEEFLSCLSRQALEASCKDSSVLPRQKVRETRAALAAHFKDGGFVHPSALFAPDMVELTDWVRRHVAAGPDDDDVASGQIEGGDAGSAGVTAEVDAVEDNGSDAVLGEPGDHDADTVIIDEDEAHLVAAE</sequence>
<dbReference type="AlphaFoldDB" id="N6TTH2"/>
<dbReference type="PATRIC" id="fig|363754.4.peg.6699"/>
<evidence type="ECO:0000259" key="2">
    <source>
        <dbReference type="SMART" id="SM00470"/>
    </source>
</evidence>
<feature type="region of interest" description="Disordered" evidence="1">
    <location>
        <begin position="1"/>
        <end position="35"/>
    </location>
</feature>
<evidence type="ECO:0000313" key="3">
    <source>
        <dbReference type="EMBL" id="ENN83794.1"/>
    </source>
</evidence>
<geneLocation type="plasmid" evidence="3">
    <name>pPRF81a</name>
</geneLocation>
<feature type="region of interest" description="Disordered" evidence="1">
    <location>
        <begin position="616"/>
        <end position="637"/>
    </location>
</feature>
<protein>
    <submittedName>
        <fullName evidence="3">ParB domain protein nuclease</fullName>
    </submittedName>
</protein>
<dbReference type="GO" id="GO:0007059">
    <property type="term" value="P:chromosome segregation"/>
    <property type="evidence" value="ECO:0007669"/>
    <property type="project" value="TreeGrafter"/>
</dbReference>
<dbReference type="SUPFAM" id="SSF110849">
    <property type="entry name" value="ParB/Sulfiredoxin"/>
    <property type="match status" value="1"/>
</dbReference>
<dbReference type="EMBL" id="AQHN01000095">
    <property type="protein sequence ID" value="ENN83794.1"/>
    <property type="molecule type" value="Genomic_DNA"/>
</dbReference>
<proteinExistence type="predicted"/>
<dbReference type="PANTHER" id="PTHR33375">
    <property type="entry name" value="CHROMOSOME-PARTITIONING PROTEIN PARB-RELATED"/>
    <property type="match status" value="1"/>
</dbReference>
<dbReference type="InterPro" id="IPR003115">
    <property type="entry name" value="ParB_N"/>
</dbReference>
<dbReference type="Proteomes" id="UP000012429">
    <property type="component" value="Unassembled WGS sequence"/>
</dbReference>
<dbReference type="InterPro" id="IPR036086">
    <property type="entry name" value="ParB/Sulfiredoxin_sf"/>
</dbReference>
<keyword evidence="4" id="KW-1185">Reference proteome</keyword>
<dbReference type="Gene3D" id="3.90.1530.30">
    <property type="match status" value="1"/>
</dbReference>
<dbReference type="Pfam" id="PF02195">
    <property type="entry name" value="ParB_N"/>
    <property type="match status" value="1"/>
</dbReference>
<dbReference type="Gene3D" id="1.10.10.2830">
    <property type="match status" value="1"/>
</dbReference>
<dbReference type="NCBIfam" id="NF010406">
    <property type="entry name" value="PRK13832.1"/>
    <property type="match status" value="1"/>
</dbReference>
<dbReference type="GO" id="GO:0005694">
    <property type="term" value="C:chromosome"/>
    <property type="evidence" value="ECO:0007669"/>
    <property type="project" value="TreeGrafter"/>
</dbReference>
<dbReference type="InterPro" id="IPR050336">
    <property type="entry name" value="Chromosome_partition/occlusion"/>
</dbReference>
<evidence type="ECO:0000256" key="1">
    <source>
        <dbReference type="SAM" id="MobiDB-lite"/>
    </source>
</evidence>
<organism evidence="3 4">
    <name type="scientific">Rhizobium freirei PRF 81</name>
    <dbReference type="NCBI Taxonomy" id="363754"/>
    <lineage>
        <taxon>Bacteria</taxon>
        <taxon>Pseudomonadati</taxon>
        <taxon>Pseudomonadota</taxon>
        <taxon>Alphaproteobacteria</taxon>
        <taxon>Hyphomicrobiales</taxon>
        <taxon>Rhizobiaceae</taxon>
        <taxon>Rhizobium/Agrobacterium group</taxon>
        <taxon>Rhizobium</taxon>
    </lineage>
</organism>
<dbReference type="SUPFAM" id="SSF109709">
    <property type="entry name" value="KorB DNA-binding domain-like"/>
    <property type="match status" value="1"/>
</dbReference>
<accession>N6TTH2</accession>
<evidence type="ECO:0000313" key="4">
    <source>
        <dbReference type="Proteomes" id="UP000012429"/>
    </source>
</evidence>
<keyword evidence="3" id="KW-0614">Plasmid</keyword>
<feature type="domain" description="ParB-like N-terminal" evidence="2">
    <location>
        <begin position="88"/>
        <end position="181"/>
    </location>
</feature>